<feature type="transmembrane region" description="Helical" evidence="1">
    <location>
        <begin position="344"/>
        <end position="365"/>
    </location>
</feature>
<dbReference type="Proteomes" id="UP001597297">
    <property type="component" value="Unassembled WGS sequence"/>
</dbReference>
<organism evidence="2 3">
    <name type="scientific">Rubritalea spongiae</name>
    <dbReference type="NCBI Taxonomy" id="430797"/>
    <lineage>
        <taxon>Bacteria</taxon>
        <taxon>Pseudomonadati</taxon>
        <taxon>Verrucomicrobiota</taxon>
        <taxon>Verrucomicrobiia</taxon>
        <taxon>Verrucomicrobiales</taxon>
        <taxon>Rubritaleaceae</taxon>
        <taxon>Rubritalea</taxon>
    </lineage>
</organism>
<feature type="transmembrane region" description="Helical" evidence="1">
    <location>
        <begin position="12"/>
        <end position="33"/>
    </location>
</feature>
<evidence type="ECO:0000313" key="2">
    <source>
        <dbReference type="EMBL" id="MFD2275493.1"/>
    </source>
</evidence>
<evidence type="ECO:0000313" key="3">
    <source>
        <dbReference type="Proteomes" id="UP001597297"/>
    </source>
</evidence>
<reference evidence="3" key="1">
    <citation type="journal article" date="2019" name="Int. J. Syst. Evol. Microbiol.">
        <title>The Global Catalogue of Microorganisms (GCM) 10K type strain sequencing project: providing services to taxonomists for standard genome sequencing and annotation.</title>
        <authorList>
            <consortium name="The Broad Institute Genomics Platform"/>
            <consortium name="The Broad Institute Genome Sequencing Center for Infectious Disease"/>
            <person name="Wu L."/>
            <person name="Ma J."/>
        </authorList>
    </citation>
    <scope>NUCLEOTIDE SEQUENCE [LARGE SCALE GENOMIC DNA]</scope>
    <source>
        <strain evidence="3">JCM 16545</strain>
    </source>
</reference>
<proteinExistence type="predicted"/>
<dbReference type="EMBL" id="JBHUJC010000010">
    <property type="protein sequence ID" value="MFD2275493.1"/>
    <property type="molecule type" value="Genomic_DNA"/>
</dbReference>
<feature type="transmembrane region" description="Helical" evidence="1">
    <location>
        <begin position="153"/>
        <end position="169"/>
    </location>
</feature>
<name>A0ABW5E2H9_9BACT</name>
<keyword evidence="1" id="KW-0812">Transmembrane</keyword>
<keyword evidence="1" id="KW-0472">Membrane</keyword>
<keyword evidence="2" id="KW-0328">Glycosyltransferase</keyword>
<feature type="transmembrane region" description="Helical" evidence="1">
    <location>
        <begin position="377"/>
        <end position="395"/>
    </location>
</feature>
<feature type="transmembrane region" description="Helical" evidence="1">
    <location>
        <begin position="247"/>
        <end position="267"/>
    </location>
</feature>
<gene>
    <name evidence="2" type="ORF">ACFSQZ_03335</name>
</gene>
<dbReference type="GO" id="GO:0016757">
    <property type="term" value="F:glycosyltransferase activity"/>
    <property type="evidence" value="ECO:0007669"/>
    <property type="project" value="UniProtKB-KW"/>
</dbReference>
<feature type="transmembrane region" description="Helical" evidence="1">
    <location>
        <begin position="319"/>
        <end position="338"/>
    </location>
</feature>
<keyword evidence="3" id="KW-1185">Reference proteome</keyword>
<comment type="caution">
    <text evidence="2">The sequence shown here is derived from an EMBL/GenBank/DDBJ whole genome shotgun (WGS) entry which is preliminary data.</text>
</comment>
<keyword evidence="1" id="KW-1133">Transmembrane helix</keyword>
<sequence>MTPSSSQFDSGTFFRRSIFAVLLIGIFLLNTTFNFKGLTHSGGIDQAQVAREVAKGNGLTTQFVRPLAIQQLIDNQKEVNLEHMFETYHSPLNILVYAGILKMVGGDDPTNYLMQADDGFYFLDQVIAMTCATFFIISIGVNYLLISRIFDKKVASVVAIIMLFSEYMWQVTHSGLPQMLMLTLFSTAMYLSWRAVEAQEAERSPLVPALLSGFFFGLLALTHWMTLWIFIGYFIFATFYFRPRGVIAVALLAIISIFICGPLIFYYKHTGQLLGTAFHAIHGTESVFRIMETPGFNVKGLLGTTANEALLQASNIHNYLGGLIIAPAFFIALLHPFRRSSISLFRWNILVMWIFAAIGMAIYGLRNNAIDANQLHMLFAPLMMAYAVAMMSIIWSRCELSKQPGLLGNLHFVVIILVTAAPMILTVKNLDKASVRNASVAGIHAFSLNKTLAENTDETDIIVSDQPWAVAWYANRHAIWTPTSYANLEKVEELAQLANPISGIHASSMSYRGADIRSTWINQRDLTPLSYSVWFSFFTNSNSYLYQNNTEINALINPQTGRYPKPVYLSGLLEPSVYYTTQD</sequence>
<dbReference type="RefSeq" id="WP_377092713.1">
    <property type="nucleotide sequence ID" value="NZ_JBHSJM010000001.1"/>
</dbReference>
<protein>
    <submittedName>
        <fullName evidence="2">ArnT family glycosyltransferase</fullName>
        <ecNumber evidence="2">2.4.-.-</ecNumber>
    </submittedName>
</protein>
<dbReference type="EC" id="2.4.-.-" evidence="2"/>
<feature type="transmembrane region" description="Helical" evidence="1">
    <location>
        <begin position="214"/>
        <end position="241"/>
    </location>
</feature>
<feature type="transmembrane region" description="Helical" evidence="1">
    <location>
        <begin position="407"/>
        <end position="427"/>
    </location>
</feature>
<keyword evidence="2" id="KW-0808">Transferase</keyword>
<evidence type="ECO:0000256" key="1">
    <source>
        <dbReference type="SAM" id="Phobius"/>
    </source>
</evidence>
<accession>A0ABW5E2H9</accession>
<feature type="transmembrane region" description="Helical" evidence="1">
    <location>
        <begin position="126"/>
        <end position="146"/>
    </location>
</feature>